<dbReference type="EMBL" id="CAAALY010244443">
    <property type="protein sequence ID" value="VEL32640.1"/>
    <property type="molecule type" value="Genomic_DNA"/>
</dbReference>
<name>A0A448XAY9_9PLAT</name>
<dbReference type="AlphaFoldDB" id="A0A448XAY9"/>
<gene>
    <name evidence="1" type="ORF">PXEA_LOCUS26080</name>
</gene>
<proteinExistence type="predicted"/>
<organism evidence="1 2">
    <name type="scientific">Protopolystoma xenopodis</name>
    <dbReference type="NCBI Taxonomy" id="117903"/>
    <lineage>
        <taxon>Eukaryota</taxon>
        <taxon>Metazoa</taxon>
        <taxon>Spiralia</taxon>
        <taxon>Lophotrochozoa</taxon>
        <taxon>Platyhelminthes</taxon>
        <taxon>Monogenea</taxon>
        <taxon>Polyopisthocotylea</taxon>
        <taxon>Polystomatidea</taxon>
        <taxon>Polystomatidae</taxon>
        <taxon>Protopolystoma</taxon>
    </lineage>
</organism>
<reference evidence="1" key="1">
    <citation type="submission" date="2018-11" db="EMBL/GenBank/DDBJ databases">
        <authorList>
            <consortium name="Pathogen Informatics"/>
        </authorList>
    </citation>
    <scope>NUCLEOTIDE SEQUENCE</scope>
</reference>
<evidence type="ECO:0000313" key="1">
    <source>
        <dbReference type="EMBL" id="VEL32640.1"/>
    </source>
</evidence>
<sequence length="114" mass="12618">MVGSLGLRDPREGQTWSLMTKEMNKFCNGATEILVTLVFVKELTGCVCGVKDAAKPARHISSGHLRGSSERAFSPCQAESDSRSTVQFLQSVHLPRRPSWVEMVLELAPTNWQT</sequence>
<accession>A0A448XAY9</accession>
<keyword evidence="2" id="KW-1185">Reference proteome</keyword>
<dbReference type="Proteomes" id="UP000784294">
    <property type="component" value="Unassembled WGS sequence"/>
</dbReference>
<evidence type="ECO:0000313" key="2">
    <source>
        <dbReference type="Proteomes" id="UP000784294"/>
    </source>
</evidence>
<comment type="caution">
    <text evidence="1">The sequence shown here is derived from an EMBL/GenBank/DDBJ whole genome shotgun (WGS) entry which is preliminary data.</text>
</comment>
<protein>
    <submittedName>
        <fullName evidence="1">Uncharacterized protein</fullName>
    </submittedName>
</protein>